<dbReference type="OrthoDB" id="2756468at2759"/>
<protein>
    <submittedName>
        <fullName evidence="2">Uncharacterized protein</fullName>
    </submittedName>
</protein>
<feature type="compositionally biased region" description="Polar residues" evidence="1">
    <location>
        <begin position="238"/>
        <end position="247"/>
    </location>
</feature>
<feature type="compositionally biased region" description="Low complexity" evidence="1">
    <location>
        <begin position="312"/>
        <end position="334"/>
    </location>
</feature>
<dbReference type="EMBL" id="KZ857410">
    <property type="protein sequence ID" value="RDX48698.1"/>
    <property type="molecule type" value="Genomic_DNA"/>
</dbReference>
<feature type="compositionally biased region" description="Polar residues" evidence="1">
    <location>
        <begin position="335"/>
        <end position="350"/>
    </location>
</feature>
<dbReference type="STRING" id="139420.A0A371D857"/>
<feature type="compositionally biased region" description="Polar residues" evidence="1">
    <location>
        <begin position="416"/>
        <end position="431"/>
    </location>
</feature>
<gene>
    <name evidence="2" type="ORF">OH76DRAFT_650207</name>
</gene>
<feature type="region of interest" description="Disordered" evidence="1">
    <location>
        <begin position="234"/>
        <end position="462"/>
    </location>
</feature>
<proteinExistence type="predicted"/>
<evidence type="ECO:0000313" key="2">
    <source>
        <dbReference type="EMBL" id="RDX48698.1"/>
    </source>
</evidence>
<organism evidence="2 3">
    <name type="scientific">Lentinus brumalis</name>
    <dbReference type="NCBI Taxonomy" id="2498619"/>
    <lineage>
        <taxon>Eukaryota</taxon>
        <taxon>Fungi</taxon>
        <taxon>Dikarya</taxon>
        <taxon>Basidiomycota</taxon>
        <taxon>Agaricomycotina</taxon>
        <taxon>Agaricomycetes</taxon>
        <taxon>Polyporales</taxon>
        <taxon>Polyporaceae</taxon>
        <taxon>Lentinus</taxon>
    </lineage>
</organism>
<feature type="compositionally biased region" description="Low complexity" evidence="1">
    <location>
        <begin position="248"/>
        <end position="260"/>
    </location>
</feature>
<feature type="compositionally biased region" description="Polar residues" evidence="1">
    <location>
        <begin position="360"/>
        <end position="369"/>
    </location>
</feature>
<name>A0A371D857_9APHY</name>
<reference evidence="2 3" key="1">
    <citation type="journal article" date="2018" name="Biotechnol. Biofuels">
        <title>Integrative visual omics of the white-rot fungus Polyporus brumalis exposes the biotechnological potential of its oxidative enzymes for delignifying raw plant biomass.</title>
        <authorList>
            <person name="Miyauchi S."/>
            <person name="Rancon A."/>
            <person name="Drula E."/>
            <person name="Hage H."/>
            <person name="Chaduli D."/>
            <person name="Favel A."/>
            <person name="Grisel S."/>
            <person name="Henrissat B."/>
            <person name="Herpoel-Gimbert I."/>
            <person name="Ruiz-Duenas F.J."/>
            <person name="Chevret D."/>
            <person name="Hainaut M."/>
            <person name="Lin J."/>
            <person name="Wang M."/>
            <person name="Pangilinan J."/>
            <person name="Lipzen A."/>
            <person name="Lesage-Meessen L."/>
            <person name="Navarro D."/>
            <person name="Riley R."/>
            <person name="Grigoriev I.V."/>
            <person name="Zhou S."/>
            <person name="Raouche S."/>
            <person name="Rosso M.N."/>
        </authorList>
    </citation>
    <scope>NUCLEOTIDE SEQUENCE [LARGE SCALE GENOMIC DNA]</scope>
    <source>
        <strain evidence="2 3">BRFM 1820</strain>
    </source>
</reference>
<dbReference type="Proteomes" id="UP000256964">
    <property type="component" value="Unassembled WGS sequence"/>
</dbReference>
<keyword evidence="3" id="KW-1185">Reference proteome</keyword>
<feature type="compositionally biased region" description="Polar residues" evidence="1">
    <location>
        <begin position="396"/>
        <end position="406"/>
    </location>
</feature>
<evidence type="ECO:0000313" key="3">
    <source>
        <dbReference type="Proteomes" id="UP000256964"/>
    </source>
</evidence>
<dbReference type="AlphaFoldDB" id="A0A371D857"/>
<evidence type="ECO:0000256" key="1">
    <source>
        <dbReference type="SAM" id="MobiDB-lite"/>
    </source>
</evidence>
<accession>A0A371D857</accession>
<sequence length="462" mass="49572">MANCSRCQALVNEEHIPDADCDTYNPGDIIAIQDSVHVPIFHHVLNNRHRDASSRRGSNLSNGSRVWLDNGRGGRPAIVLEHRPIESPDGSEETVVLLLATYEGDYRLRSHLPLVLQFFCIAVYPHSTIAEDEAGVFHLHTSPEWSHSKKDATDLHGWLIARQFTSTKPTKGRWKNANRSSWDSESSFTIDHETRMKLLEIVEEKWDEWVASCEQDPQRLYTYRNDYSDFRNKLHHYNPSSPSRTRNATPSARSPSATSPIDRGMPLPSPLTPSATSATRNPANTLAHGARGALAQSTTNPPMPIAHAGNGSARPAAQPSSTPASSVPANVPVATGSSTVPGKSAPQSAWSRPAAPRVANGSTLPSTTGPLPASDFPSLPATAQSRPAASRGPGTSAPTSAHQVANGSALPHPASESPNLAPTLQVAQNRSPARPSFAQAVVRGKKQAGRGACAGQQRPPRN</sequence>